<dbReference type="RefSeq" id="WP_344654333.1">
    <property type="nucleotide sequence ID" value="NZ_BAAAGX010000046.1"/>
</dbReference>
<proteinExistence type="predicted"/>
<protein>
    <recommendedName>
        <fullName evidence="3">HNH endonuclease</fullName>
    </recommendedName>
</protein>
<evidence type="ECO:0000313" key="1">
    <source>
        <dbReference type="EMBL" id="GAA0281457.1"/>
    </source>
</evidence>
<accession>A0ABN0V8T2</accession>
<comment type="caution">
    <text evidence="1">The sequence shown here is derived from an EMBL/GenBank/DDBJ whole genome shotgun (WGS) entry which is preliminary data.</text>
</comment>
<evidence type="ECO:0008006" key="3">
    <source>
        <dbReference type="Google" id="ProtNLM"/>
    </source>
</evidence>
<name>A0ABN0V8T2_9ACTN</name>
<sequence>MFTGVLDRASGGLTRGEQSLLRGAAEADCALCGSRYPASLLRAAHIKRRAVCSDDERRDLANIAMLAGVMGCDALFELGYLTVDSAGTIQVAASATGALRTQLDALAGRAVPAHRPSSADYFAWHRATIFDPGKAQQDAERGR</sequence>
<organism evidence="1 2">
    <name type="scientific">Cryptosporangium japonicum</name>
    <dbReference type="NCBI Taxonomy" id="80872"/>
    <lineage>
        <taxon>Bacteria</taxon>
        <taxon>Bacillati</taxon>
        <taxon>Actinomycetota</taxon>
        <taxon>Actinomycetes</taxon>
        <taxon>Cryptosporangiales</taxon>
        <taxon>Cryptosporangiaceae</taxon>
        <taxon>Cryptosporangium</taxon>
    </lineage>
</organism>
<gene>
    <name evidence="1" type="ORF">GCM10009539_81640</name>
</gene>
<keyword evidence="2" id="KW-1185">Reference proteome</keyword>
<reference evidence="1 2" key="1">
    <citation type="journal article" date="2019" name="Int. J. Syst. Evol. Microbiol.">
        <title>The Global Catalogue of Microorganisms (GCM) 10K type strain sequencing project: providing services to taxonomists for standard genome sequencing and annotation.</title>
        <authorList>
            <consortium name="The Broad Institute Genomics Platform"/>
            <consortium name="The Broad Institute Genome Sequencing Center for Infectious Disease"/>
            <person name="Wu L."/>
            <person name="Ma J."/>
        </authorList>
    </citation>
    <scope>NUCLEOTIDE SEQUENCE [LARGE SCALE GENOMIC DNA]</scope>
    <source>
        <strain evidence="1 2">JCM 10425</strain>
    </source>
</reference>
<dbReference type="Proteomes" id="UP001500967">
    <property type="component" value="Unassembled WGS sequence"/>
</dbReference>
<evidence type="ECO:0000313" key="2">
    <source>
        <dbReference type="Proteomes" id="UP001500967"/>
    </source>
</evidence>
<dbReference type="EMBL" id="BAAAGX010000046">
    <property type="protein sequence ID" value="GAA0281457.1"/>
    <property type="molecule type" value="Genomic_DNA"/>
</dbReference>